<accession>A0ACC0JCF2</accession>
<comment type="caution">
    <text evidence="1">The sequence shown here is derived from an EMBL/GenBank/DDBJ whole genome shotgun (WGS) entry which is preliminary data.</text>
</comment>
<sequence length="491" mass="55191">MSFNEDGIEKIIGRFGKYQVWILILVTIGRYPAEFQLVNVLFLVPGVDYVCKDDDALNMTNHCPCQLPEYDQSTIVSSVTTEWNLICSRSWMASLAQSVIQVGLIAGSLVFGHISDRYGRKIAVVLSLFLEAVFVTISAFVTEYWMFLVIRFLIGTALGGTMLCCFVLLVELSGRTMRPYIMGLCEIPYVSGYLLLPIIAYFIRDWRPLQLVTGVPWLLTFFYYWMLPESPRWLITVGRKKEAIELLTFIAKKNKRSTENIETIVNDVEKESLSTNKNKHGTYMDLFKTPKIRQYTIISALVWMCCSHTFFGINQYIGRLQGNLYLNVIVSAASHAPGVVIVVVATLYLKRKVTVIASFAIAGTSFIVFILIPNHLQWVTLMFAIIGQMGVYTAFMQIYMYSSEMFPTVVRNSALGFSSVFARVGGFVAPYVVNIGIEWASILIFSAGAFSAAILCCFFPETKGVVLSNAIDQIEDKRKMLSGKDTVVSKK</sequence>
<dbReference type="EMBL" id="CM046116">
    <property type="protein sequence ID" value="KAI8421821.1"/>
    <property type="molecule type" value="Genomic_DNA"/>
</dbReference>
<organism evidence="1 2">
    <name type="scientific">Choristoneura fumiferana</name>
    <name type="common">Spruce budworm moth</name>
    <name type="synonym">Archips fumiferana</name>
    <dbReference type="NCBI Taxonomy" id="7141"/>
    <lineage>
        <taxon>Eukaryota</taxon>
        <taxon>Metazoa</taxon>
        <taxon>Ecdysozoa</taxon>
        <taxon>Arthropoda</taxon>
        <taxon>Hexapoda</taxon>
        <taxon>Insecta</taxon>
        <taxon>Pterygota</taxon>
        <taxon>Neoptera</taxon>
        <taxon>Endopterygota</taxon>
        <taxon>Lepidoptera</taxon>
        <taxon>Glossata</taxon>
        <taxon>Ditrysia</taxon>
        <taxon>Tortricoidea</taxon>
        <taxon>Tortricidae</taxon>
        <taxon>Tortricinae</taxon>
        <taxon>Choristoneura</taxon>
    </lineage>
</organism>
<evidence type="ECO:0000313" key="2">
    <source>
        <dbReference type="Proteomes" id="UP001064048"/>
    </source>
</evidence>
<name>A0ACC0JCF2_CHOFU</name>
<evidence type="ECO:0000313" key="1">
    <source>
        <dbReference type="EMBL" id="KAI8421821.1"/>
    </source>
</evidence>
<reference evidence="1 2" key="1">
    <citation type="journal article" date="2022" name="Genome Biol. Evol.">
        <title>The Spruce Budworm Genome: Reconstructing the Evolutionary History of Antifreeze Proteins.</title>
        <authorList>
            <person name="Beliveau C."/>
            <person name="Gagne P."/>
            <person name="Picq S."/>
            <person name="Vernygora O."/>
            <person name="Keeling C.I."/>
            <person name="Pinkney K."/>
            <person name="Doucet D."/>
            <person name="Wen F."/>
            <person name="Johnston J.S."/>
            <person name="Maaroufi H."/>
            <person name="Boyle B."/>
            <person name="Laroche J."/>
            <person name="Dewar K."/>
            <person name="Juretic N."/>
            <person name="Blackburn G."/>
            <person name="Nisole A."/>
            <person name="Brunet B."/>
            <person name="Brandao M."/>
            <person name="Lumley L."/>
            <person name="Duan J."/>
            <person name="Quan G."/>
            <person name="Lucarotti C.J."/>
            <person name="Roe A.D."/>
            <person name="Sperling F.A.H."/>
            <person name="Levesque R.C."/>
            <person name="Cusson M."/>
        </authorList>
    </citation>
    <scope>NUCLEOTIDE SEQUENCE [LARGE SCALE GENOMIC DNA]</scope>
    <source>
        <strain evidence="1">Glfc:IPQL:Cfum</strain>
    </source>
</reference>
<gene>
    <name evidence="1" type="ORF">MSG28_009770</name>
</gene>
<keyword evidence="2" id="KW-1185">Reference proteome</keyword>
<protein>
    <submittedName>
        <fullName evidence="1">Uncharacterized protein</fullName>
    </submittedName>
</protein>
<proteinExistence type="predicted"/>
<dbReference type="Proteomes" id="UP001064048">
    <property type="component" value="Chromosome 16"/>
</dbReference>